<feature type="compositionally biased region" description="Low complexity" evidence="1">
    <location>
        <begin position="1"/>
        <end position="19"/>
    </location>
</feature>
<gene>
    <name evidence="3" type="ORF">C2E21_3571</name>
</gene>
<accession>A0A2P6TVG2</accession>
<dbReference type="OrthoDB" id="536692at2759"/>
<dbReference type="Proteomes" id="UP000239899">
    <property type="component" value="Unassembled WGS sequence"/>
</dbReference>
<reference evidence="3 4" key="1">
    <citation type="journal article" date="2018" name="Plant J.">
        <title>Genome sequences of Chlorella sorokiniana UTEX 1602 and Micractinium conductrix SAG 241.80: implications to maltose excretion by a green alga.</title>
        <authorList>
            <person name="Arriola M.B."/>
            <person name="Velmurugan N."/>
            <person name="Zhang Y."/>
            <person name="Plunkett M.H."/>
            <person name="Hondzo H."/>
            <person name="Barney B.M."/>
        </authorList>
    </citation>
    <scope>NUCLEOTIDE SEQUENCE [LARGE SCALE GENOMIC DNA]</scope>
    <source>
        <strain evidence="3">1602</strain>
        <strain evidence="4">UTEX 1602</strain>
    </source>
</reference>
<proteinExistence type="predicted"/>
<evidence type="ECO:0000313" key="4">
    <source>
        <dbReference type="Proteomes" id="UP000239899"/>
    </source>
</evidence>
<keyword evidence="4" id="KW-1185">Reference proteome</keyword>
<name>A0A2P6TVG2_CHLSO</name>
<evidence type="ECO:0000313" key="3">
    <source>
        <dbReference type="EMBL" id="PRW58038.1"/>
    </source>
</evidence>
<evidence type="ECO:0000256" key="1">
    <source>
        <dbReference type="SAM" id="MobiDB-lite"/>
    </source>
</evidence>
<reference evidence="3" key="2">
    <citation type="submission" date="2018-02" db="EMBL/GenBank/DDBJ databases">
        <authorList>
            <person name="Cohen D.B."/>
            <person name="Kent A.D."/>
        </authorList>
    </citation>
    <scope>NUCLEOTIDE SEQUENCE</scope>
    <source>
        <strain evidence="3">1602</strain>
    </source>
</reference>
<dbReference type="EMBL" id="LHPG02000006">
    <property type="protein sequence ID" value="PRW58037.1"/>
    <property type="molecule type" value="Genomic_DNA"/>
</dbReference>
<evidence type="ECO:0000313" key="2">
    <source>
        <dbReference type="EMBL" id="PRW58037.1"/>
    </source>
</evidence>
<sequence>MPPGSQPGAPKPAAASPRAPLEPTGAPSLAAISLEALAASIQSQGSLVGPHGELLPEELCCCLFQRVIELGKLNLRVLQLFEATEHEALLEAIRGLGIRRWTPPLLPTSRGGPLGYSRPPWE</sequence>
<organism evidence="3 4">
    <name type="scientific">Chlorella sorokiniana</name>
    <name type="common">Freshwater green alga</name>
    <dbReference type="NCBI Taxonomy" id="3076"/>
    <lineage>
        <taxon>Eukaryota</taxon>
        <taxon>Viridiplantae</taxon>
        <taxon>Chlorophyta</taxon>
        <taxon>core chlorophytes</taxon>
        <taxon>Trebouxiophyceae</taxon>
        <taxon>Chlorellales</taxon>
        <taxon>Chlorellaceae</taxon>
        <taxon>Chlorella clade</taxon>
        <taxon>Chlorella</taxon>
    </lineage>
</organism>
<dbReference type="AlphaFoldDB" id="A0A2P6TVG2"/>
<feature type="region of interest" description="Disordered" evidence="1">
    <location>
        <begin position="1"/>
        <end position="24"/>
    </location>
</feature>
<comment type="caution">
    <text evidence="3">The sequence shown here is derived from an EMBL/GenBank/DDBJ whole genome shotgun (WGS) entry which is preliminary data.</text>
</comment>
<dbReference type="EMBL" id="LHPG02000006">
    <property type="protein sequence ID" value="PRW58038.1"/>
    <property type="molecule type" value="Genomic_DNA"/>
</dbReference>
<protein>
    <submittedName>
        <fullName evidence="2">Putative UDP-arabinopyranose mutase 5 isoform X2 isoform A</fullName>
    </submittedName>
    <submittedName>
        <fullName evidence="3">Putative UDP-arabinopyranose mutase 5 isoform X2 isoform B</fullName>
    </submittedName>
</protein>